<dbReference type="EMBL" id="BTFW01000001">
    <property type="protein sequence ID" value="GMM62300.1"/>
    <property type="molecule type" value="Genomic_DNA"/>
</dbReference>
<reference evidence="2 3" key="1">
    <citation type="submission" date="2023-06" db="EMBL/GenBank/DDBJ databases">
        <title>Draft genome sequence of Novosphingobium sp. strain IK01.</title>
        <authorList>
            <person name="Hatamoto M."/>
            <person name="Ikarashi T."/>
            <person name="Yamaguchi T."/>
        </authorList>
    </citation>
    <scope>NUCLEOTIDE SEQUENCE [LARGE SCALE GENOMIC DNA]</scope>
    <source>
        <strain evidence="2 3">IK01</strain>
    </source>
</reference>
<evidence type="ECO:0000259" key="1">
    <source>
        <dbReference type="Pfam" id="PF00149"/>
    </source>
</evidence>
<gene>
    <name evidence="2" type="primary">pdeM</name>
    <name evidence="2" type="ORF">NUTIK01_30770</name>
</gene>
<keyword evidence="2" id="KW-0255">Endonuclease</keyword>
<dbReference type="Pfam" id="PF00149">
    <property type="entry name" value="Metallophos"/>
    <property type="match status" value="1"/>
</dbReference>
<keyword evidence="2" id="KW-0436">Ligase</keyword>
<proteinExistence type="predicted"/>
<dbReference type="SUPFAM" id="SSF56300">
    <property type="entry name" value="Metallo-dependent phosphatases"/>
    <property type="match status" value="1"/>
</dbReference>
<evidence type="ECO:0000313" key="3">
    <source>
        <dbReference type="Proteomes" id="UP001187221"/>
    </source>
</evidence>
<comment type="caution">
    <text evidence="2">The sequence shown here is derived from an EMBL/GenBank/DDBJ whole genome shotgun (WGS) entry which is preliminary data.</text>
</comment>
<dbReference type="PANTHER" id="PTHR39323:SF1">
    <property type="entry name" value="BLR1149 PROTEIN"/>
    <property type="match status" value="1"/>
</dbReference>
<dbReference type="InterPro" id="IPR024173">
    <property type="entry name" value="Pesterase_MJ0037-like"/>
</dbReference>
<keyword evidence="2" id="KW-0540">Nuclease</keyword>
<dbReference type="PIRSF" id="PIRSF000887">
    <property type="entry name" value="Pesterase_MJ0037"/>
    <property type="match status" value="1"/>
</dbReference>
<dbReference type="InterPro" id="IPR004843">
    <property type="entry name" value="Calcineurin-like_PHP"/>
</dbReference>
<keyword evidence="2" id="KW-0378">Hydrolase</keyword>
<dbReference type="PANTHER" id="PTHR39323">
    <property type="entry name" value="BLR1149 PROTEIN"/>
    <property type="match status" value="1"/>
</dbReference>
<dbReference type="RefSeq" id="WP_317975900.1">
    <property type="nucleotide sequence ID" value="NZ_BTFW01000001.1"/>
</dbReference>
<dbReference type="GO" id="GO:0004519">
    <property type="term" value="F:endonuclease activity"/>
    <property type="evidence" value="ECO:0007669"/>
    <property type="project" value="UniProtKB-KW"/>
</dbReference>
<dbReference type="InterPro" id="IPR029052">
    <property type="entry name" value="Metallo-depent_PP-like"/>
</dbReference>
<sequence>MVPLSFAPFEFAGHEWLMGPARALFWPAERALLVADLHLEKASWFARTGQMLPPYDSRETLGRIDALARATNAARVLCLGDNFHDAQGPARLDAVAADLLADLAHRLDWVWITGNHDEKDGAAPGTMLPEVALRGIVLRHEARPGEPAPELSGHFHPRLRVPARGRTVTRPCAVMSERKLILPAFGALTGGLDAAHPALIAALQPAQTITALVPTAARVAHFPLWRAQAA</sequence>
<dbReference type="Gene3D" id="3.60.21.10">
    <property type="match status" value="1"/>
</dbReference>
<dbReference type="GO" id="GO:0016874">
    <property type="term" value="F:ligase activity"/>
    <property type="evidence" value="ECO:0007669"/>
    <property type="project" value="UniProtKB-KW"/>
</dbReference>
<dbReference type="InterPro" id="IPR026336">
    <property type="entry name" value="PdeM-like"/>
</dbReference>
<protein>
    <submittedName>
        <fullName evidence="2">Ligase-associated DNA damage response endonuclease PdeM</fullName>
    </submittedName>
</protein>
<organism evidence="2 3">
    <name type="scientific">Novosphingobium pituita</name>
    <dbReference type="NCBI Taxonomy" id="3056842"/>
    <lineage>
        <taxon>Bacteria</taxon>
        <taxon>Pseudomonadati</taxon>
        <taxon>Pseudomonadota</taxon>
        <taxon>Alphaproteobacteria</taxon>
        <taxon>Sphingomonadales</taxon>
        <taxon>Sphingomonadaceae</taxon>
        <taxon>Novosphingobium</taxon>
    </lineage>
</organism>
<dbReference type="NCBIfam" id="TIGR04123">
    <property type="entry name" value="P_estr_lig_assc"/>
    <property type="match status" value="1"/>
</dbReference>
<name>A0ABQ6PBP2_9SPHN</name>
<dbReference type="Proteomes" id="UP001187221">
    <property type="component" value="Unassembled WGS sequence"/>
</dbReference>
<feature type="domain" description="Calcineurin-like phosphoesterase" evidence="1">
    <location>
        <begin position="31"/>
        <end position="119"/>
    </location>
</feature>
<keyword evidence="3" id="KW-1185">Reference proteome</keyword>
<accession>A0ABQ6PBP2</accession>
<evidence type="ECO:0000313" key="2">
    <source>
        <dbReference type="EMBL" id="GMM62300.1"/>
    </source>
</evidence>